<protein>
    <submittedName>
        <fullName evidence="1">ARID DNA-binding domain-containing protein</fullName>
    </submittedName>
</protein>
<dbReference type="SUPFAM" id="SSF57756">
    <property type="entry name" value="Retrovirus zinc finger-like domains"/>
    <property type="match status" value="1"/>
</dbReference>
<dbReference type="PANTHER" id="PTHR46410">
    <property type="entry name" value="AT-RICH INTERACTIVE DOMAIN-CONTAINING PROTEIN 2"/>
    <property type="match status" value="1"/>
</dbReference>
<name>A0A6L2N812_TANCI</name>
<accession>A0A6L2N812</accession>
<organism evidence="1">
    <name type="scientific">Tanacetum cinerariifolium</name>
    <name type="common">Dalmatian daisy</name>
    <name type="synonym">Chrysanthemum cinerariifolium</name>
    <dbReference type="NCBI Taxonomy" id="118510"/>
    <lineage>
        <taxon>Eukaryota</taxon>
        <taxon>Viridiplantae</taxon>
        <taxon>Streptophyta</taxon>
        <taxon>Embryophyta</taxon>
        <taxon>Tracheophyta</taxon>
        <taxon>Spermatophyta</taxon>
        <taxon>Magnoliopsida</taxon>
        <taxon>eudicotyledons</taxon>
        <taxon>Gunneridae</taxon>
        <taxon>Pentapetalae</taxon>
        <taxon>asterids</taxon>
        <taxon>campanulids</taxon>
        <taxon>Asterales</taxon>
        <taxon>Asteraceae</taxon>
        <taxon>Asteroideae</taxon>
        <taxon>Anthemideae</taxon>
        <taxon>Anthemidinae</taxon>
        <taxon>Tanacetum</taxon>
    </lineage>
</organism>
<gene>
    <name evidence="1" type="ORF">Tci_054324</name>
</gene>
<reference evidence="1" key="1">
    <citation type="journal article" date="2019" name="Sci. Rep.">
        <title>Draft genome of Tanacetum cinerariifolium, the natural source of mosquito coil.</title>
        <authorList>
            <person name="Yamashiro T."/>
            <person name="Shiraishi A."/>
            <person name="Satake H."/>
            <person name="Nakayama K."/>
        </authorList>
    </citation>
    <scope>NUCLEOTIDE SEQUENCE</scope>
</reference>
<dbReference type="PANTHER" id="PTHR46410:SF26">
    <property type="entry name" value="BULB-TYPE LECTIN DOMAIN-CONTAINING PROTEIN-RELATED"/>
    <property type="match status" value="1"/>
</dbReference>
<keyword evidence="1" id="KW-0238">DNA-binding</keyword>
<dbReference type="InterPro" id="IPR036875">
    <property type="entry name" value="Znf_CCHC_sf"/>
</dbReference>
<evidence type="ECO:0000313" key="1">
    <source>
        <dbReference type="EMBL" id="GEU82346.1"/>
    </source>
</evidence>
<dbReference type="AlphaFoldDB" id="A0A6L2N812"/>
<dbReference type="GO" id="GO:0008270">
    <property type="term" value="F:zinc ion binding"/>
    <property type="evidence" value="ECO:0007669"/>
    <property type="project" value="InterPro"/>
</dbReference>
<dbReference type="Gene3D" id="4.10.60.10">
    <property type="entry name" value="Zinc finger, CCHC-type"/>
    <property type="match status" value="1"/>
</dbReference>
<proteinExistence type="predicted"/>
<dbReference type="EMBL" id="BKCJ010008461">
    <property type="protein sequence ID" value="GEU82346.1"/>
    <property type="molecule type" value="Genomic_DNA"/>
</dbReference>
<sequence>MLKDKMKEVMQYNSILNQPNAQGRYKNYKCFHCKQMGHIAKFYPMDYKKEVSDMKKDTKVQGFKASKSTELITYPKIIHFSTTCMIKDTDLTNWDKIWYISDQINRHVCYKLDNFYNIKEGFSVTKLKNQKKFLFTYELGEVLIEESGKSIMILGMYYAPEVTLNILSLDLLEKQGFETKYDGNRCTLSLIFKDKEVHTFDEDRMKKMHNKYLQDYFESLSK</sequence>
<dbReference type="GO" id="GO:0003677">
    <property type="term" value="F:DNA binding"/>
    <property type="evidence" value="ECO:0007669"/>
    <property type="project" value="UniProtKB-KW"/>
</dbReference>
<comment type="caution">
    <text evidence="1">The sequence shown here is derived from an EMBL/GenBank/DDBJ whole genome shotgun (WGS) entry which is preliminary data.</text>
</comment>